<sequence>MPAVISFVSTKGGVGKTTVAANLGGLLAAFGLKVLAIDADVQPSLSKFFPVHYRSPRGLSAVVTSGGNPAADCISRTIFSNLDLVYSDTPDAGLQAWLNRREDRLMILRRAMQSPLMEAYDVVLIDTQGAVGELQKSAAMAANIMVSPVKPDALSAGEFATGTIAMLDELNRLADFGESFRSGDLLALINAHERTTNAKALSAVLRQRFADHAKVRILDTVIPSAAAYCAAATARIPVHDFDRRRQFDNSAWILVRNGRANRSRHRIARSARRVRFQHGWLLTSAILAKTLRHTLQVKVSFSGRRWWHSRAPAVLTAVCAMRQRCRTVS</sequence>
<gene>
    <name evidence="2" type="ORF">LMG9964_05441</name>
</gene>
<evidence type="ECO:0000313" key="2">
    <source>
        <dbReference type="EMBL" id="CAB4051762.1"/>
    </source>
</evidence>
<proteinExistence type="predicted"/>
<dbReference type="Gene3D" id="3.40.50.300">
    <property type="entry name" value="P-loop containing nucleotide triphosphate hydrolases"/>
    <property type="match status" value="1"/>
</dbReference>
<dbReference type="InterPro" id="IPR027417">
    <property type="entry name" value="P-loop_NTPase"/>
</dbReference>
<evidence type="ECO:0000259" key="1">
    <source>
        <dbReference type="Pfam" id="PF13614"/>
    </source>
</evidence>
<reference evidence="2 3" key="1">
    <citation type="submission" date="2020-04" db="EMBL/GenBank/DDBJ databases">
        <authorList>
            <person name="De Canck E."/>
        </authorList>
    </citation>
    <scope>NUCLEOTIDE SEQUENCE [LARGE SCALE GENOMIC DNA]</scope>
    <source>
        <strain evidence="2 3">LMG 9964</strain>
    </source>
</reference>
<protein>
    <recommendedName>
        <fullName evidence="1">AAA domain-containing protein</fullName>
    </recommendedName>
</protein>
<dbReference type="GeneID" id="27801628"/>
<dbReference type="Proteomes" id="UP000494102">
    <property type="component" value="Unassembled WGS sequence"/>
</dbReference>
<accession>A0A6J5KEI6</accession>
<dbReference type="SUPFAM" id="SSF52540">
    <property type="entry name" value="P-loop containing nucleoside triphosphate hydrolases"/>
    <property type="match status" value="1"/>
</dbReference>
<dbReference type="CDD" id="cd02042">
    <property type="entry name" value="ParAB_family"/>
    <property type="match status" value="1"/>
</dbReference>
<dbReference type="PANTHER" id="PTHR13696:SF96">
    <property type="entry name" value="COBQ_COBB_MIND_PARA NUCLEOTIDE BINDING DOMAIN-CONTAINING PROTEIN"/>
    <property type="match status" value="1"/>
</dbReference>
<feature type="domain" description="AAA" evidence="1">
    <location>
        <begin position="4"/>
        <end position="155"/>
    </location>
</feature>
<dbReference type="EMBL" id="CADILN010000010">
    <property type="protein sequence ID" value="CAB4051762.1"/>
    <property type="molecule type" value="Genomic_DNA"/>
</dbReference>
<dbReference type="Pfam" id="PF13614">
    <property type="entry name" value="AAA_31"/>
    <property type="match status" value="1"/>
</dbReference>
<dbReference type="AlphaFoldDB" id="A0A6J5KEI6"/>
<organism evidence="2 3">
    <name type="scientific">Paraburkholderia phenoliruptrix</name>
    <dbReference type="NCBI Taxonomy" id="252970"/>
    <lineage>
        <taxon>Bacteria</taxon>
        <taxon>Pseudomonadati</taxon>
        <taxon>Pseudomonadota</taxon>
        <taxon>Betaproteobacteria</taxon>
        <taxon>Burkholderiales</taxon>
        <taxon>Burkholderiaceae</taxon>
        <taxon>Paraburkholderia</taxon>
    </lineage>
</organism>
<dbReference type="InterPro" id="IPR050678">
    <property type="entry name" value="DNA_Partitioning_ATPase"/>
</dbReference>
<dbReference type="PANTHER" id="PTHR13696">
    <property type="entry name" value="P-LOOP CONTAINING NUCLEOSIDE TRIPHOSPHATE HYDROLASE"/>
    <property type="match status" value="1"/>
</dbReference>
<dbReference type="RefSeq" id="WP_015004541.1">
    <property type="nucleotide sequence ID" value="NZ_CADILN010000010.1"/>
</dbReference>
<evidence type="ECO:0000313" key="3">
    <source>
        <dbReference type="Proteomes" id="UP000494102"/>
    </source>
</evidence>
<name>A0A6J5KEI6_9BURK</name>
<dbReference type="InterPro" id="IPR025669">
    <property type="entry name" value="AAA_dom"/>
</dbReference>